<evidence type="ECO:0000313" key="2">
    <source>
        <dbReference type="Proteomes" id="UP000270743"/>
    </source>
</evidence>
<proteinExistence type="predicted"/>
<reference evidence="1 2" key="1">
    <citation type="submission" date="2018-12" db="EMBL/GenBank/DDBJ databases">
        <authorList>
            <person name="Criscuolo A."/>
        </authorList>
    </citation>
    <scope>NUCLEOTIDE SEQUENCE [LARGE SCALE GENOMIC DNA]</scope>
    <source>
        <strain evidence="1">ACIP1116241</strain>
    </source>
</reference>
<dbReference type="EMBL" id="UZWE01000067">
    <property type="protein sequence ID" value="VDS10589.1"/>
    <property type="molecule type" value="Genomic_DNA"/>
</dbReference>
<dbReference type="AlphaFoldDB" id="A0A3S4CM25"/>
<name>A0A3S4CM25_9RHOB</name>
<protein>
    <submittedName>
        <fullName evidence="1">Uncharacterized protein</fullName>
    </submittedName>
</protein>
<keyword evidence="2" id="KW-1185">Reference proteome</keyword>
<dbReference type="PROSITE" id="PS51257">
    <property type="entry name" value="PROKAR_LIPOPROTEIN"/>
    <property type="match status" value="1"/>
</dbReference>
<evidence type="ECO:0000313" key="1">
    <source>
        <dbReference type="EMBL" id="VDS10589.1"/>
    </source>
</evidence>
<gene>
    <name evidence="1" type="ORF">PARHAE_03805</name>
</gene>
<dbReference type="RefSeq" id="WP_126156137.1">
    <property type="nucleotide sequence ID" value="NZ_UZWE01000067.1"/>
</dbReference>
<accession>A0A3S4CM25</accession>
<organism evidence="1 2">
    <name type="scientific">Paracoccus haematequi</name>
    <dbReference type="NCBI Taxonomy" id="2491866"/>
    <lineage>
        <taxon>Bacteria</taxon>
        <taxon>Pseudomonadati</taxon>
        <taxon>Pseudomonadota</taxon>
        <taxon>Alphaproteobacteria</taxon>
        <taxon>Rhodobacterales</taxon>
        <taxon>Paracoccaceae</taxon>
        <taxon>Paracoccus</taxon>
    </lineage>
</organism>
<dbReference type="Proteomes" id="UP000270743">
    <property type="component" value="Unassembled WGS sequence"/>
</dbReference>
<sequence>MNYRVANYESMNGNLALAGQAVTACREGAPRLSLTPAEREELLARIHRQIADLHALEVRLRRPVARAARNRPSEAADGL</sequence>